<dbReference type="FunFam" id="3.40.850.10:FF:000082">
    <property type="entry name" value="OSM3-like kinesin"/>
    <property type="match status" value="1"/>
</dbReference>
<keyword evidence="5 8" id="KW-0175">Coiled coil</keyword>
<dbReference type="PROSITE" id="PS50067">
    <property type="entry name" value="KINESIN_MOTOR_2"/>
    <property type="match status" value="1"/>
</dbReference>
<feature type="binding site" evidence="6">
    <location>
        <begin position="95"/>
        <end position="102"/>
    </location>
    <ligand>
        <name>ATP</name>
        <dbReference type="ChEBI" id="CHEBI:30616"/>
    </ligand>
</feature>
<dbReference type="eggNOG" id="KOG0241">
    <property type="taxonomic scope" value="Eukaryota"/>
</dbReference>
<evidence type="ECO:0000313" key="11">
    <source>
        <dbReference type="Proteomes" id="UP000002630"/>
    </source>
</evidence>
<feature type="coiled-coil region" evidence="8">
    <location>
        <begin position="445"/>
        <end position="483"/>
    </location>
</feature>
<dbReference type="InterPro" id="IPR036961">
    <property type="entry name" value="Kinesin_motor_dom_sf"/>
</dbReference>
<dbReference type="OrthoDB" id="3176171at2759"/>
<dbReference type="Proteomes" id="UP000002630">
    <property type="component" value="Linkage Group LG18"/>
</dbReference>
<dbReference type="PANTHER" id="PTHR47969:SF15">
    <property type="entry name" value="CHROMOSOME-ASSOCIATED KINESIN KIF4A-RELATED"/>
    <property type="match status" value="1"/>
</dbReference>
<dbReference type="OMA" id="MRMEVDH"/>
<evidence type="ECO:0000256" key="3">
    <source>
        <dbReference type="ARBA" id="ARBA00022741"/>
    </source>
</evidence>
<comment type="subcellular location">
    <subcellularLocation>
        <location evidence="1">Cytoplasm</location>
    </subcellularLocation>
</comment>
<feature type="coiled-coil region" evidence="8">
    <location>
        <begin position="508"/>
        <end position="607"/>
    </location>
</feature>
<evidence type="ECO:0000256" key="1">
    <source>
        <dbReference type="ARBA" id="ARBA00004496"/>
    </source>
</evidence>
<sequence length="762" mass="84451">MASSESSNVRVAVRCRPMSSREKAQGCQAIISVEDNQISITDPTETGGSKREPKAFSYDFAYDWTSSQEGVHLDLGAPIVEKALQGYNATIFAYGQTGSGKTHTMMGGGTPDGIIPRLNTQLFSEVQGLTTDTTKCLVTVSYLEIYNEVVHDLLNPKKDVSLKIREHPDLGIYVDGLCELVVKSEADVLTLIEQGGAVRKVASTNMNERSSRSHSCFTIKVEKKTTEELSDGVTRETSLNSKLNLVDLAGSERSKKTGATGNTLKEGSSINKSLLALGNVITALSEGRLSHIPYRDSTLTRLLQESLGGNAQTLMLAAISPADYNYDETLGTLRYAHRAKSIQNSVKCNEDVNEKVIRELKEEIEKLRQQLLQGGGGGGGGGDNEEAAVLQARMDEMLSAQKSSWEEKEKLSKQLEEERHNNVNAAIGQVVSEVKAKKMETMKGIKRLQVQKENLSKKQKQAKADYDKTKSELQADMAQYQKAQTDFDALPPGDPKRDEAEGAMGALLDSIEAKRAILLAAKESAERTRKDARKLDARLTEERAELVASNGLLDQNERLRAAIVAEEREKFQSEKEALVEAAVEEEKRRILEQKEEMEKSADEIREGFLQKEALLEGKIKKLELEGRESDARTEAHMNDKEELENKLAEAEVALDYAQAEVAELRGKIAAKDVEIAEAKSARVGGGEGTDAEGEEARKDEEYKIFKGLLGAFDEERRRFRARLREQELLMQDAVRDMLYLKESNDELRLKLKQAADWDVDIL</sequence>
<dbReference type="AlphaFoldDB" id="D8LFD4"/>
<dbReference type="GO" id="GO:0005875">
    <property type="term" value="C:microtubule associated complex"/>
    <property type="evidence" value="ECO:0007669"/>
    <property type="project" value="TreeGrafter"/>
</dbReference>
<dbReference type="GO" id="GO:0007018">
    <property type="term" value="P:microtubule-based movement"/>
    <property type="evidence" value="ECO:0007669"/>
    <property type="project" value="InterPro"/>
</dbReference>
<dbReference type="GO" id="GO:0005874">
    <property type="term" value="C:microtubule"/>
    <property type="evidence" value="ECO:0007669"/>
    <property type="project" value="UniProtKB-KW"/>
</dbReference>
<dbReference type="GO" id="GO:0007052">
    <property type="term" value="P:mitotic spindle organization"/>
    <property type="evidence" value="ECO:0007669"/>
    <property type="project" value="TreeGrafter"/>
</dbReference>
<evidence type="ECO:0000256" key="6">
    <source>
        <dbReference type="PROSITE-ProRule" id="PRU00283"/>
    </source>
</evidence>
<dbReference type="EMBL" id="FN648054">
    <property type="protein sequence ID" value="CBN75594.1"/>
    <property type="molecule type" value="Genomic_DNA"/>
</dbReference>
<dbReference type="GO" id="GO:0051231">
    <property type="term" value="P:spindle elongation"/>
    <property type="evidence" value="ECO:0007669"/>
    <property type="project" value="TreeGrafter"/>
</dbReference>
<evidence type="ECO:0000259" key="9">
    <source>
        <dbReference type="PROSITE" id="PS50067"/>
    </source>
</evidence>
<dbReference type="InterPro" id="IPR001752">
    <property type="entry name" value="Kinesin_motor_dom"/>
</dbReference>
<keyword evidence="11" id="KW-1185">Reference proteome</keyword>
<keyword evidence="7" id="KW-0493">Microtubule</keyword>
<dbReference type="SMART" id="SM00129">
    <property type="entry name" value="KISc"/>
    <property type="match status" value="1"/>
</dbReference>
<organism evidence="10 11">
    <name type="scientific">Ectocarpus siliculosus</name>
    <name type="common">Brown alga</name>
    <name type="synonym">Conferva siliculosa</name>
    <dbReference type="NCBI Taxonomy" id="2880"/>
    <lineage>
        <taxon>Eukaryota</taxon>
        <taxon>Sar</taxon>
        <taxon>Stramenopiles</taxon>
        <taxon>Ochrophyta</taxon>
        <taxon>PX clade</taxon>
        <taxon>Phaeophyceae</taxon>
        <taxon>Ectocarpales</taxon>
        <taxon>Ectocarpaceae</taxon>
        <taxon>Ectocarpus</taxon>
    </lineage>
</organism>
<dbReference type="STRING" id="2880.D8LFD4"/>
<evidence type="ECO:0000256" key="2">
    <source>
        <dbReference type="ARBA" id="ARBA00022490"/>
    </source>
</evidence>
<dbReference type="InterPro" id="IPR027640">
    <property type="entry name" value="Kinesin-like_fam"/>
</dbReference>
<dbReference type="PRINTS" id="PR00380">
    <property type="entry name" value="KINESINHEAVY"/>
</dbReference>
<proteinExistence type="inferred from homology"/>
<keyword evidence="3 6" id="KW-0547">Nucleotide-binding</keyword>
<dbReference type="InterPro" id="IPR019821">
    <property type="entry name" value="Kinesin_motor_CS"/>
</dbReference>
<dbReference type="PROSITE" id="PS00411">
    <property type="entry name" value="KINESIN_MOTOR_1"/>
    <property type="match status" value="1"/>
</dbReference>
<dbReference type="PANTHER" id="PTHR47969">
    <property type="entry name" value="CHROMOSOME-ASSOCIATED KINESIN KIF4A-RELATED"/>
    <property type="match status" value="1"/>
</dbReference>
<dbReference type="GO" id="GO:0005524">
    <property type="term" value="F:ATP binding"/>
    <property type="evidence" value="ECO:0007669"/>
    <property type="project" value="UniProtKB-UniRule"/>
</dbReference>
<reference evidence="10 11" key="1">
    <citation type="journal article" date="2010" name="Nature">
        <title>The Ectocarpus genome and the independent evolution of multicellularity in brown algae.</title>
        <authorList>
            <person name="Cock J.M."/>
            <person name="Sterck L."/>
            <person name="Rouze P."/>
            <person name="Scornet D."/>
            <person name="Allen A.E."/>
            <person name="Amoutzias G."/>
            <person name="Anthouard V."/>
            <person name="Artiguenave F."/>
            <person name="Aury J.M."/>
            <person name="Badger J.H."/>
            <person name="Beszteri B."/>
            <person name="Billiau K."/>
            <person name="Bonnet E."/>
            <person name="Bothwell J.H."/>
            <person name="Bowler C."/>
            <person name="Boyen C."/>
            <person name="Brownlee C."/>
            <person name="Carrano C.J."/>
            <person name="Charrier B."/>
            <person name="Cho G.Y."/>
            <person name="Coelho S.M."/>
            <person name="Collen J."/>
            <person name="Corre E."/>
            <person name="Da Silva C."/>
            <person name="Delage L."/>
            <person name="Delaroque N."/>
            <person name="Dittami S.M."/>
            <person name="Doulbeau S."/>
            <person name="Elias M."/>
            <person name="Farnham G."/>
            <person name="Gachon C.M."/>
            <person name="Gschloessl B."/>
            <person name="Heesch S."/>
            <person name="Jabbari K."/>
            <person name="Jubin C."/>
            <person name="Kawai H."/>
            <person name="Kimura K."/>
            <person name="Kloareg B."/>
            <person name="Kupper F.C."/>
            <person name="Lang D."/>
            <person name="Le Bail A."/>
            <person name="Leblanc C."/>
            <person name="Lerouge P."/>
            <person name="Lohr M."/>
            <person name="Lopez P.J."/>
            <person name="Martens C."/>
            <person name="Maumus F."/>
            <person name="Michel G."/>
            <person name="Miranda-Saavedra D."/>
            <person name="Morales J."/>
            <person name="Moreau H."/>
            <person name="Motomura T."/>
            <person name="Nagasato C."/>
            <person name="Napoli C.A."/>
            <person name="Nelson D.R."/>
            <person name="Nyvall-Collen P."/>
            <person name="Peters A.F."/>
            <person name="Pommier C."/>
            <person name="Potin P."/>
            <person name="Poulain J."/>
            <person name="Quesneville H."/>
            <person name="Read B."/>
            <person name="Rensing S.A."/>
            <person name="Ritter A."/>
            <person name="Rousvoal S."/>
            <person name="Samanta M."/>
            <person name="Samson G."/>
            <person name="Schroeder D.C."/>
            <person name="Segurens B."/>
            <person name="Strittmatter M."/>
            <person name="Tonon T."/>
            <person name="Tregear J.W."/>
            <person name="Valentin K."/>
            <person name="von Dassow P."/>
            <person name="Yamagishi T."/>
            <person name="Van de Peer Y."/>
            <person name="Wincker P."/>
        </authorList>
    </citation>
    <scope>NUCLEOTIDE SEQUENCE [LARGE SCALE GENOMIC DNA]</scope>
    <source>
        <strain evidence="11">Ec32 / CCAP1310/4</strain>
    </source>
</reference>
<dbReference type="CDD" id="cd00106">
    <property type="entry name" value="KISc"/>
    <property type="match status" value="1"/>
</dbReference>
<dbReference type="GO" id="GO:0003777">
    <property type="term" value="F:microtubule motor activity"/>
    <property type="evidence" value="ECO:0007669"/>
    <property type="project" value="InterPro"/>
</dbReference>
<evidence type="ECO:0000256" key="7">
    <source>
        <dbReference type="RuleBase" id="RU000394"/>
    </source>
</evidence>
<dbReference type="Gene3D" id="3.40.850.10">
    <property type="entry name" value="Kinesin motor domain"/>
    <property type="match status" value="1"/>
</dbReference>
<dbReference type="SUPFAM" id="SSF52540">
    <property type="entry name" value="P-loop containing nucleoside triphosphate hydrolases"/>
    <property type="match status" value="1"/>
</dbReference>
<evidence type="ECO:0000256" key="4">
    <source>
        <dbReference type="ARBA" id="ARBA00022840"/>
    </source>
</evidence>
<dbReference type="GO" id="GO:0005737">
    <property type="term" value="C:cytoplasm"/>
    <property type="evidence" value="ECO:0007669"/>
    <property type="project" value="UniProtKB-SubCell"/>
</dbReference>
<keyword evidence="4 6" id="KW-0067">ATP-binding</keyword>
<dbReference type="Pfam" id="PF00225">
    <property type="entry name" value="Kinesin"/>
    <property type="match status" value="1"/>
</dbReference>
<name>D8LFD4_ECTSI</name>
<comment type="similarity">
    <text evidence="6 7">Belongs to the TRAFAC class myosin-kinesin ATPase superfamily. Kinesin family.</text>
</comment>
<keyword evidence="2" id="KW-0963">Cytoplasm</keyword>
<feature type="domain" description="Kinesin motor" evidence="9">
    <location>
        <begin position="8"/>
        <end position="342"/>
    </location>
</feature>
<keyword evidence="6 7" id="KW-0505">Motor protein</keyword>
<dbReference type="GO" id="GO:0008017">
    <property type="term" value="F:microtubule binding"/>
    <property type="evidence" value="ECO:0007669"/>
    <property type="project" value="InterPro"/>
</dbReference>
<evidence type="ECO:0000256" key="8">
    <source>
        <dbReference type="SAM" id="Coils"/>
    </source>
</evidence>
<gene>
    <name evidence="10" type="ORF">Esi_0148_0033</name>
</gene>
<dbReference type="InParanoid" id="D8LFD4"/>
<dbReference type="InterPro" id="IPR027417">
    <property type="entry name" value="P-loop_NTPase"/>
</dbReference>
<dbReference type="EMBL" id="FN649743">
    <property type="protein sequence ID" value="CBN75594.1"/>
    <property type="molecule type" value="Genomic_DNA"/>
</dbReference>
<accession>D8LFD4</accession>
<feature type="coiled-coil region" evidence="8">
    <location>
        <begin position="633"/>
        <end position="667"/>
    </location>
</feature>
<evidence type="ECO:0000256" key="5">
    <source>
        <dbReference type="ARBA" id="ARBA00023054"/>
    </source>
</evidence>
<evidence type="ECO:0000313" key="10">
    <source>
        <dbReference type="EMBL" id="CBN75594.1"/>
    </source>
</evidence>
<protein>
    <recommendedName>
        <fullName evidence="7">Kinesin-like protein</fullName>
    </recommendedName>
</protein>